<protein>
    <submittedName>
        <fullName evidence="1">Uncharacterized protein</fullName>
    </submittedName>
</protein>
<evidence type="ECO:0000313" key="2">
    <source>
        <dbReference type="Proteomes" id="UP000242498"/>
    </source>
</evidence>
<dbReference type="AlphaFoldDB" id="A0A285C0H5"/>
<organism evidence="1 2">
    <name type="scientific">Nitrosomonas ureae</name>
    <dbReference type="NCBI Taxonomy" id="44577"/>
    <lineage>
        <taxon>Bacteria</taxon>
        <taxon>Pseudomonadati</taxon>
        <taxon>Pseudomonadota</taxon>
        <taxon>Betaproteobacteria</taxon>
        <taxon>Nitrosomonadales</taxon>
        <taxon>Nitrosomonadaceae</taxon>
        <taxon>Nitrosomonas</taxon>
    </lineage>
</organism>
<dbReference type="Proteomes" id="UP000242498">
    <property type="component" value="Chromosome I"/>
</dbReference>
<name>A0A285C0H5_9PROT</name>
<dbReference type="EMBL" id="LT907782">
    <property type="protein sequence ID" value="SNX61032.1"/>
    <property type="molecule type" value="Genomic_DNA"/>
</dbReference>
<reference evidence="1 2" key="1">
    <citation type="submission" date="2017-08" db="EMBL/GenBank/DDBJ databases">
        <authorList>
            <person name="de Groot N.N."/>
        </authorList>
    </citation>
    <scope>NUCLEOTIDE SEQUENCE [LARGE SCALE GENOMIC DNA]</scope>
    <source>
        <strain evidence="1 2">Nm15</strain>
    </source>
</reference>
<sequence>MCSVIMESIWVKQHLIGFPQFDDIELLLVGKSHAYSNQLNKKGGRLEWMRRGTAGDHRNLRGIPENRSGLR</sequence>
<accession>A0A285C0H5</accession>
<proteinExistence type="predicted"/>
<evidence type="ECO:0000313" key="1">
    <source>
        <dbReference type="EMBL" id="SNX61032.1"/>
    </source>
</evidence>
<gene>
    <name evidence="1" type="ORF">SAMN06296273_2489</name>
</gene>